<dbReference type="STRING" id="364200.SAMN04488515_0517"/>
<gene>
    <name evidence="1" type="ORF">SAMN04488515_0517</name>
</gene>
<dbReference type="InterPro" id="IPR027266">
    <property type="entry name" value="TrmE/GcvT-like"/>
</dbReference>
<sequence length="170" mass="18122">MARLIAKSPCAGLLPMTIGTLSLTEVAVGKAFAVAPFKRQEKAVSDAMPIAFPKPNRVTGTDPRAIWIGPGQALVIGTDLPELPAAVVDQSDSWAIVQVAGPDVLDVLARLVPVDLRTMRSGQTARTMIAHMTGSVTKVGTQAFELMVMRSMAGTLVHDLERAARIYFAR</sequence>
<evidence type="ECO:0000313" key="2">
    <source>
        <dbReference type="Proteomes" id="UP000199167"/>
    </source>
</evidence>
<reference evidence="1 2" key="1">
    <citation type="submission" date="2016-10" db="EMBL/GenBank/DDBJ databases">
        <authorList>
            <person name="de Groot N.N."/>
        </authorList>
    </citation>
    <scope>NUCLEOTIDE SEQUENCE [LARGE SCALE GENOMIC DNA]</scope>
    <source>
        <strain evidence="1 2">DSM 17925</strain>
    </source>
</reference>
<dbReference type="EMBL" id="FOIZ01000001">
    <property type="protein sequence ID" value="SEV98461.1"/>
    <property type="molecule type" value="Genomic_DNA"/>
</dbReference>
<dbReference type="AlphaFoldDB" id="A0A1I0NB97"/>
<dbReference type="RefSeq" id="WP_089989901.1">
    <property type="nucleotide sequence ID" value="NZ_FOIZ01000001.1"/>
</dbReference>
<evidence type="ECO:0000313" key="1">
    <source>
        <dbReference type="EMBL" id="SEV98461.1"/>
    </source>
</evidence>
<dbReference type="OrthoDB" id="7350722at2"/>
<protein>
    <submittedName>
        <fullName evidence="1">Sarcosine oxidase subunit gamma</fullName>
    </submittedName>
</protein>
<dbReference type="Proteomes" id="UP000199167">
    <property type="component" value="Unassembled WGS sequence"/>
</dbReference>
<proteinExistence type="predicted"/>
<dbReference type="SUPFAM" id="SSF103025">
    <property type="entry name" value="Folate-binding domain"/>
    <property type="match status" value="1"/>
</dbReference>
<name>A0A1I0NB97_9RHOB</name>
<dbReference type="Gene3D" id="3.30.1360.120">
    <property type="entry name" value="Probable tRNA modification gtpase trme, domain 1"/>
    <property type="match status" value="1"/>
</dbReference>
<keyword evidence="2" id="KW-1185">Reference proteome</keyword>
<accession>A0A1I0NB97</accession>
<organism evidence="1 2">
    <name type="scientific">Cognatiyoonia koreensis</name>
    <dbReference type="NCBI Taxonomy" id="364200"/>
    <lineage>
        <taxon>Bacteria</taxon>
        <taxon>Pseudomonadati</taxon>
        <taxon>Pseudomonadota</taxon>
        <taxon>Alphaproteobacteria</taxon>
        <taxon>Rhodobacterales</taxon>
        <taxon>Paracoccaceae</taxon>
        <taxon>Cognatiyoonia</taxon>
    </lineage>
</organism>